<name>A0AAV2JZ68_KNICA</name>
<protein>
    <submittedName>
        <fullName evidence="2">Uncharacterized protein</fullName>
    </submittedName>
</protein>
<organism evidence="2 3">
    <name type="scientific">Knipowitschia caucasica</name>
    <name type="common">Caucasian dwarf goby</name>
    <name type="synonym">Pomatoschistus caucasicus</name>
    <dbReference type="NCBI Taxonomy" id="637954"/>
    <lineage>
        <taxon>Eukaryota</taxon>
        <taxon>Metazoa</taxon>
        <taxon>Chordata</taxon>
        <taxon>Craniata</taxon>
        <taxon>Vertebrata</taxon>
        <taxon>Euteleostomi</taxon>
        <taxon>Actinopterygii</taxon>
        <taxon>Neopterygii</taxon>
        <taxon>Teleostei</taxon>
        <taxon>Neoteleostei</taxon>
        <taxon>Acanthomorphata</taxon>
        <taxon>Gobiaria</taxon>
        <taxon>Gobiiformes</taxon>
        <taxon>Gobioidei</taxon>
        <taxon>Gobiidae</taxon>
        <taxon>Gobiinae</taxon>
        <taxon>Knipowitschia</taxon>
    </lineage>
</organism>
<feature type="compositionally biased region" description="Polar residues" evidence="1">
    <location>
        <begin position="117"/>
        <end position="147"/>
    </location>
</feature>
<dbReference type="Proteomes" id="UP001497482">
    <property type="component" value="Chromosome 15"/>
</dbReference>
<sequence length="158" mass="16968">MRRAGPGQAKQPHDSWPHPSTDLPPHPSMDLPPHPSMDLPRHPSMDLPPHPSMDLPRHPSMDLPPHPSMDLPPHPSTWAGVLSRRSGRVCAFVAEEAGERDMGARHGQNPVAKGPALSSTRRPSGQNAGSSTARGPGETNNLGIRATRTQLLHGCSLM</sequence>
<dbReference type="AlphaFoldDB" id="A0AAV2JZ68"/>
<evidence type="ECO:0000256" key="1">
    <source>
        <dbReference type="SAM" id="MobiDB-lite"/>
    </source>
</evidence>
<evidence type="ECO:0000313" key="3">
    <source>
        <dbReference type="Proteomes" id="UP001497482"/>
    </source>
</evidence>
<feature type="compositionally biased region" description="Pro residues" evidence="1">
    <location>
        <begin position="62"/>
        <end position="75"/>
    </location>
</feature>
<evidence type="ECO:0000313" key="2">
    <source>
        <dbReference type="EMBL" id="CAL1582051.1"/>
    </source>
</evidence>
<feature type="region of interest" description="Disordered" evidence="1">
    <location>
        <begin position="1"/>
        <end position="80"/>
    </location>
</feature>
<keyword evidence="3" id="KW-1185">Reference proteome</keyword>
<gene>
    <name evidence="2" type="ORF">KC01_LOCUS12740</name>
</gene>
<reference evidence="2 3" key="1">
    <citation type="submission" date="2024-04" db="EMBL/GenBank/DDBJ databases">
        <authorList>
            <person name="Waldvogel A.-M."/>
            <person name="Schoenle A."/>
        </authorList>
    </citation>
    <scope>NUCLEOTIDE SEQUENCE [LARGE SCALE GENOMIC DNA]</scope>
</reference>
<accession>A0AAV2JZ68</accession>
<feature type="compositionally biased region" description="Pro residues" evidence="1">
    <location>
        <begin position="22"/>
        <end position="35"/>
    </location>
</feature>
<proteinExistence type="predicted"/>
<feature type="region of interest" description="Disordered" evidence="1">
    <location>
        <begin position="97"/>
        <end position="147"/>
    </location>
</feature>
<dbReference type="EMBL" id="OZ035837">
    <property type="protein sequence ID" value="CAL1582051.1"/>
    <property type="molecule type" value="Genomic_DNA"/>
</dbReference>